<organism evidence="1 2">
    <name type="scientific">Mycobacterium kansasii</name>
    <dbReference type="NCBI Taxonomy" id="1768"/>
    <lineage>
        <taxon>Bacteria</taxon>
        <taxon>Bacillati</taxon>
        <taxon>Actinomycetota</taxon>
        <taxon>Actinomycetes</taxon>
        <taxon>Mycobacteriales</taxon>
        <taxon>Mycobacteriaceae</taxon>
        <taxon>Mycobacterium</taxon>
    </lineage>
</organism>
<dbReference type="EMBL" id="MVBM01000001">
    <property type="protein sequence ID" value="OOK82623.1"/>
    <property type="molecule type" value="Genomic_DNA"/>
</dbReference>
<name>A0A1V3XTP9_MYCKA</name>
<accession>A0A1V3XTP9</accession>
<proteinExistence type="predicted"/>
<reference evidence="1 2" key="1">
    <citation type="submission" date="2017-02" db="EMBL/GenBank/DDBJ databases">
        <title>Complete genome sequences of Mycobacterium kansasii strains isolated from rhesus macaques.</title>
        <authorList>
            <person name="Panda A."/>
            <person name="Nagaraj S."/>
            <person name="Zhao X."/>
            <person name="Tettelin H."/>
            <person name="Detolla L.J."/>
        </authorList>
    </citation>
    <scope>NUCLEOTIDE SEQUENCE [LARGE SCALE GENOMIC DNA]</scope>
    <source>
        <strain evidence="1 2">11-3813</strain>
    </source>
</reference>
<comment type="caution">
    <text evidence="1">The sequence shown here is derived from an EMBL/GenBank/DDBJ whole genome shotgun (WGS) entry which is preliminary data.</text>
</comment>
<sequence length="38" mass="4069">MLMIATDPGRATTGIRCGARLVRARVLSRKPCAAVRIS</sequence>
<evidence type="ECO:0000313" key="1">
    <source>
        <dbReference type="EMBL" id="OOK82623.1"/>
    </source>
</evidence>
<dbReference type="Proteomes" id="UP000189229">
    <property type="component" value="Unassembled WGS sequence"/>
</dbReference>
<gene>
    <name evidence="1" type="ORF">BZL30_1509</name>
</gene>
<protein>
    <submittedName>
        <fullName evidence="1">Uncharacterized protein</fullName>
    </submittedName>
</protein>
<evidence type="ECO:0000313" key="2">
    <source>
        <dbReference type="Proteomes" id="UP000189229"/>
    </source>
</evidence>
<dbReference type="AlphaFoldDB" id="A0A1V3XTP9"/>